<dbReference type="AlphaFoldDB" id="A0A8X6XXW4"/>
<organism evidence="1 2">
    <name type="scientific">Trichonephila inaurata madagascariensis</name>
    <dbReference type="NCBI Taxonomy" id="2747483"/>
    <lineage>
        <taxon>Eukaryota</taxon>
        <taxon>Metazoa</taxon>
        <taxon>Ecdysozoa</taxon>
        <taxon>Arthropoda</taxon>
        <taxon>Chelicerata</taxon>
        <taxon>Arachnida</taxon>
        <taxon>Araneae</taxon>
        <taxon>Araneomorphae</taxon>
        <taxon>Entelegynae</taxon>
        <taxon>Araneoidea</taxon>
        <taxon>Nephilidae</taxon>
        <taxon>Trichonephila</taxon>
        <taxon>Trichonephila inaurata</taxon>
    </lineage>
</organism>
<accession>A0A8X6XXW4</accession>
<keyword evidence="2" id="KW-1185">Reference proteome</keyword>
<evidence type="ECO:0000313" key="1">
    <source>
        <dbReference type="EMBL" id="GFY62018.1"/>
    </source>
</evidence>
<evidence type="ECO:0000313" key="2">
    <source>
        <dbReference type="Proteomes" id="UP000886998"/>
    </source>
</evidence>
<name>A0A8X6XXW4_9ARAC</name>
<gene>
    <name evidence="1" type="primary">AVEN_49879_1</name>
    <name evidence="1" type="ORF">TNIN_183821</name>
</gene>
<reference evidence="1" key="1">
    <citation type="submission" date="2020-08" db="EMBL/GenBank/DDBJ databases">
        <title>Multicomponent nature underlies the extraordinary mechanical properties of spider dragline silk.</title>
        <authorList>
            <person name="Kono N."/>
            <person name="Nakamura H."/>
            <person name="Mori M."/>
            <person name="Yoshida Y."/>
            <person name="Ohtoshi R."/>
            <person name="Malay A.D."/>
            <person name="Moran D.A.P."/>
            <person name="Tomita M."/>
            <person name="Numata K."/>
            <person name="Arakawa K."/>
        </authorList>
    </citation>
    <scope>NUCLEOTIDE SEQUENCE</scope>
</reference>
<dbReference type="Proteomes" id="UP000886998">
    <property type="component" value="Unassembled WGS sequence"/>
</dbReference>
<comment type="caution">
    <text evidence="1">The sequence shown here is derived from an EMBL/GenBank/DDBJ whole genome shotgun (WGS) entry which is preliminary data.</text>
</comment>
<sequence>MSRKIISQLSSNILKIGNASKIFYASCSKSSSGFQIENVGNYQQATYYTAKDVEFCPNRAKEVMQNNVEETSEKAVRNDTSISEKNTDSTTVDDEHMKAYQADNSVSLYSVMQSNVPEPFNTCDKAPTHLNMPGNNEKTLLNENSVLEIDVLLEIIWKKMFCVLYTGILSNS</sequence>
<dbReference type="OrthoDB" id="6435355at2759"/>
<protein>
    <submittedName>
        <fullName evidence="1">Uncharacterized protein</fullName>
    </submittedName>
</protein>
<dbReference type="EMBL" id="BMAV01014014">
    <property type="protein sequence ID" value="GFY62018.1"/>
    <property type="molecule type" value="Genomic_DNA"/>
</dbReference>
<proteinExistence type="predicted"/>